<proteinExistence type="predicted"/>
<comment type="caution">
    <text evidence="1">The sequence shown here is derived from an EMBL/GenBank/DDBJ whole genome shotgun (WGS) entry which is preliminary data.</text>
</comment>
<sequence>MILTFRAMNLFDFLIITKKSTSHDALRIVLVDFFCKEIPYGYIRNQKKNTFDVDEETAPVVVRIFEQ</sequence>
<accession>A0ABV1HP07</accession>
<dbReference type="EMBL" id="JBBMFJ010000030">
    <property type="protein sequence ID" value="MEQ2564041.1"/>
    <property type="molecule type" value="Genomic_DNA"/>
</dbReference>
<evidence type="ECO:0000313" key="1">
    <source>
        <dbReference type="EMBL" id="MEQ2564041.1"/>
    </source>
</evidence>
<name>A0ABV1HP07_9FIRM</name>
<organism evidence="1 2">
    <name type="scientific">Ventrimonas faecis</name>
    <dbReference type="NCBI Taxonomy" id="3133170"/>
    <lineage>
        <taxon>Bacteria</taxon>
        <taxon>Bacillati</taxon>
        <taxon>Bacillota</taxon>
        <taxon>Clostridia</taxon>
        <taxon>Lachnospirales</taxon>
        <taxon>Lachnospiraceae</taxon>
        <taxon>Ventrimonas</taxon>
    </lineage>
</organism>
<dbReference type="RefSeq" id="WP_349230093.1">
    <property type="nucleotide sequence ID" value="NZ_JBBMFJ010000030.1"/>
</dbReference>
<reference evidence="1 2" key="1">
    <citation type="submission" date="2024-03" db="EMBL/GenBank/DDBJ databases">
        <title>Human intestinal bacterial collection.</title>
        <authorList>
            <person name="Pauvert C."/>
            <person name="Hitch T.C.A."/>
            <person name="Clavel T."/>
        </authorList>
    </citation>
    <scope>NUCLEOTIDE SEQUENCE [LARGE SCALE GENOMIC DNA]</scope>
    <source>
        <strain evidence="1 2">CLA-AP-H27</strain>
    </source>
</reference>
<keyword evidence="2" id="KW-1185">Reference proteome</keyword>
<protein>
    <submittedName>
        <fullName evidence="1">Uncharacterized protein</fullName>
    </submittedName>
</protein>
<gene>
    <name evidence="1" type="ORF">WMO41_12850</name>
</gene>
<dbReference type="Proteomes" id="UP001437460">
    <property type="component" value="Unassembled WGS sequence"/>
</dbReference>
<evidence type="ECO:0000313" key="2">
    <source>
        <dbReference type="Proteomes" id="UP001437460"/>
    </source>
</evidence>